<evidence type="ECO:0000313" key="10">
    <source>
        <dbReference type="EMBL" id="AKQ04245.1"/>
    </source>
</evidence>
<accession>A0A0H4TBK2</accession>
<dbReference type="EMBL" id="KT007033">
    <property type="protein sequence ID" value="AKQ04245.1"/>
    <property type="molecule type" value="Genomic_DNA"/>
</dbReference>
<dbReference type="GO" id="GO:0000028">
    <property type="term" value="P:ribosomal small subunit assembly"/>
    <property type="evidence" value="ECO:0007669"/>
    <property type="project" value="TreeGrafter"/>
</dbReference>
<dbReference type="GO" id="GO:0005737">
    <property type="term" value="C:cytoplasm"/>
    <property type="evidence" value="ECO:0007669"/>
    <property type="project" value="UniProtKB-ARBA"/>
</dbReference>
<dbReference type="Pfam" id="PF00203">
    <property type="entry name" value="Ribosomal_S19"/>
    <property type="match status" value="1"/>
</dbReference>
<feature type="compositionally biased region" description="Basic and acidic residues" evidence="9">
    <location>
        <begin position="88"/>
        <end position="97"/>
    </location>
</feature>
<evidence type="ECO:0000256" key="9">
    <source>
        <dbReference type="SAM" id="MobiDB-lite"/>
    </source>
</evidence>
<dbReference type="PANTHER" id="PTHR11880:SF8">
    <property type="entry name" value="SMALL RIBOSOMAL SUBUNIT PROTEIN US19M"/>
    <property type="match status" value="1"/>
</dbReference>
<feature type="compositionally biased region" description="Basic and acidic residues" evidence="9">
    <location>
        <begin position="105"/>
        <end position="119"/>
    </location>
</feature>
<dbReference type="InterPro" id="IPR005732">
    <property type="entry name" value="Ribosomal_uS19_bac-type"/>
</dbReference>
<dbReference type="GO" id="GO:0019843">
    <property type="term" value="F:rRNA binding"/>
    <property type="evidence" value="ECO:0007669"/>
    <property type="project" value="UniProtKB-UniRule"/>
</dbReference>
<dbReference type="GO" id="GO:0006412">
    <property type="term" value="P:translation"/>
    <property type="evidence" value="ECO:0007669"/>
    <property type="project" value="UniProtKB-UniRule"/>
</dbReference>
<evidence type="ECO:0000256" key="5">
    <source>
        <dbReference type="ARBA" id="ARBA00023274"/>
    </source>
</evidence>
<feature type="region of interest" description="Disordered" evidence="9">
    <location>
        <begin position="81"/>
        <end position="119"/>
    </location>
</feature>
<keyword evidence="5 7" id="KW-0687">Ribonucleoprotein</keyword>
<evidence type="ECO:0000256" key="6">
    <source>
        <dbReference type="ARBA" id="ARBA00035163"/>
    </source>
</evidence>
<dbReference type="HAMAP" id="MF_00531">
    <property type="entry name" value="Ribosomal_uS19"/>
    <property type="match status" value="1"/>
</dbReference>
<evidence type="ECO:0000256" key="3">
    <source>
        <dbReference type="ARBA" id="ARBA00022884"/>
    </source>
</evidence>
<dbReference type="PANTHER" id="PTHR11880">
    <property type="entry name" value="RIBOSOMAL PROTEIN S19P FAMILY MEMBER"/>
    <property type="match status" value="1"/>
</dbReference>
<dbReference type="InterPro" id="IPR002222">
    <property type="entry name" value="Ribosomal_uS19"/>
</dbReference>
<dbReference type="InterPro" id="IPR023575">
    <property type="entry name" value="Ribosomal_uS19_SF"/>
</dbReference>
<evidence type="ECO:0000256" key="7">
    <source>
        <dbReference type="HAMAP-Rule" id="MF_00531"/>
    </source>
</evidence>
<evidence type="ECO:0000256" key="1">
    <source>
        <dbReference type="ARBA" id="ARBA00007345"/>
    </source>
</evidence>
<sequence>MARSVKKGPFVDESLLKKVNILLESKSRKIVKTWSRRSVIIPEMVGLTFAVHNGRKFIPVYVTEGMVGHKLGEFSPTRTFTAHSGQRQAEKVQKVEAKVQGAQETKSETKSEADKGGGK</sequence>
<protein>
    <recommendedName>
        <fullName evidence="6 7">Small ribosomal subunit protein uS19</fullName>
    </recommendedName>
</protein>
<keyword evidence="3 7" id="KW-0694">RNA-binding</keyword>
<reference evidence="10" key="1">
    <citation type="journal article" date="2015" name="ISME J.">
        <title>Aquifer environment selects for microbial species cohorts in sediment and groundwater.</title>
        <authorList>
            <person name="Hug L.A."/>
            <person name="Thomas B.C."/>
            <person name="Brown C.T."/>
            <person name="Frischkorn K.R."/>
            <person name="Williams K.H."/>
            <person name="Tringe S.G."/>
            <person name="Banfield J.F."/>
        </authorList>
    </citation>
    <scope>NUCLEOTIDE SEQUENCE</scope>
</reference>
<gene>
    <name evidence="7" type="primary">rpsS</name>
</gene>
<dbReference type="InterPro" id="IPR020934">
    <property type="entry name" value="Ribosomal_uS19_CS"/>
</dbReference>
<dbReference type="GO" id="GO:0003735">
    <property type="term" value="F:structural constituent of ribosome"/>
    <property type="evidence" value="ECO:0007669"/>
    <property type="project" value="InterPro"/>
</dbReference>
<keyword evidence="4 7" id="KW-0689">Ribosomal protein</keyword>
<evidence type="ECO:0000256" key="2">
    <source>
        <dbReference type="ARBA" id="ARBA00022730"/>
    </source>
</evidence>
<name>A0A0H4TBK2_9BACT</name>
<evidence type="ECO:0000256" key="4">
    <source>
        <dbReference type="ARBA" id="ARBA00022980"/>
    </source>
</evidence>
<proteinExistence type="inferred from homology"/>
<dbReference type="AlphaFoldDB" id="A0A0H4TBK2"/>
<keyword evidence="2 7" id="KW-0699">rRNA-binding</keyword>
<comment type="similarity">
    <text evidence="1 7 8">Belongs to the universal ribosomal protein uS19 family.</text>
</comment>
<dbReference type="PRINTS" id="PR00975">
    <property type="entry name" value="RIBOSOMALS19"/>
</dbReference>
<dbReference type="Gene3D" id="3.30.860.10">
    <property type="entry name" value="30s Ribosomal Protein S19, Chain A"/>
    <property type="match status" value="1"/>
</dbReference>
<comment type="function">
    <text evidence="7">Protein S19 forms a complex with S13 that binds strongly to the 16S ribosomal RNA.</text>
</comment>
<dbReference type="NCBIfam" id="TIGR01050">
    <property type="entry name" value="rpsS_bact"/>
    <property type="match status" value="1"/>
</dbReference>
<dbReference type="PROSITE" id="PS00323">
    <property type="entry name" value="RIBOSOMAL_S19"/>
    <property type="match status" value="1"/>
</dbReference>
<evidence type="ECO:0000256" key="8">
    <source>
        <dbReference type="RuleBase" id="RU003485"/>
    </source>
</evidence>
<dbReference type="GO" id="GO:0015935">
    <property type="term" value="C:small ribosomal subunit"/>
    <property type="evidence" value="ECO:0007669"/>
    <property type="project" value="InterPro"/>
</dbReference>
<organism evidence="10">
    <name type="scientific">uncultured bacterium Rifle_16ft_4_minimus_4564</name>
    <dbReference type="NCBI Taxonomy" id="1665161"/>
    <lineage>
        <taxon>Bacteria</taxon>
        <taxon>environmental samples</taxon>
    </lineage>
</organism>
<dbReference type="FunFam" id="3.30.860.10:FF:000001">
    <property type="entry name" value="30S ribosomal protein S19"/>
    <property type="match status" value="1"/>
</dbReference>
<dbReference type="SUPFAM" id="SSF54570">
    <property type="entry name" value="Ribosomal protein S19"/>
    <property type="match status" value="1"/>
</dbReference>